<dbReference type="PANTHER" id="PTHR46310">
    <property type="entry name" value="AMIDASE 1"/>
    <property type="match status" value="1"/>
</dbReference>
<evidence type="ECO:0000259" key="4">
    <source>
        <dbReference type="Pfam" id="PF26053"/>
    </source>
</evidence>
<keyword evidence="2" id="KW-0732">Signal</keyword>
<keyword evidence="6" id="KW-1185">Reference proteome</keyword>
<name>A0A6A6QMP4_9PEZI</name>
<dbReference type="SUPFAM" id="SSF75304">
    <property type="entry name" value="Amidase signature (AS) enzymes"/>
    <property type="match status" value="1"/>
</dbReference>
<dbReference type="EMBL" id="MU004192">
    <property type="protein sequence ID" value="KAF2493394.1"/>
    <property type="molecule type" value="Genomic_DNA"/>
</dbReference>
<dbReference type="GO" id="GO:0016740">
    <property type="term" value="F:transferase activity"/>
    <property type="evidence" value="ECO:0007669"/>
    <property type="project" value="UniProtKB-KW"/>
</dbReference>
<gene>
    <name evidence="5" type="ORF">BU16DRAFT_541090</name>
</gene>
<feature type="domain" description="Scytalone dehydratase-like protein Arp1 N-terminal" evidence="4">
    <location>
        <begin position="55"/>
        <end position="157"/>
    </location>
</feature>
<feature type="signal peptide" evidence="2">
    <location>
        <begin position="1"/>
        <end position="21"/>
    </location>
</feature>
<dbReference type="OrthoDB" id="5423360at2759"/>
<evidence type="ECO:0000259" key="3">
    <source>
        <dbReference type="Pfam" id="PF01425"/>
    </source>
</evidence>
<feature type="domain" description="Amidase" evidence="3">
    <location>
        <begin position="199"/>
        <end position="360"/>
    </location>
</feature>
<dbReference type="PANTHER" id="PTHR46310:SF7">
    <property type="entry name" value="AMIDASE 1"/>
    <property type="match status" value="1"/>
</dbReference>
<dbReference type="AlphaFoldDB" id="A0A6A6QMP4"/>
<dbReference type="Gene3D" id="3.90.1300.10">
    <property type="entry name" value="Amidase signature (AS) domain"/>
    <property type="match status" value="1"/>
</dbReference>
<keyword evidence="5" id="KW-0808">Transferase</keyword>
<dbReference type="InterPro" id="IPR036928">
    <property type="entry name" value="AS_sf"/>
</dbReference>
<evidence type="ECO:0000256" key="1">
    <source>
        <dbReference type="SAM" id="MobiDB-lite"/>
    </source>
</evidence>
<dbReference type="InterPro" id="IPR023631">
    <property type="entry name" value="Amidase_dom"/>
</dbReference>
<evidence type="ECO:0000313" key="6">
    <source>
        <dbReference type="Proteomes" id="UP000799750"/>
    </source>
</evidence>
<protein>
    <submittedName>
        <fullName evidence="5">Glutamyl-tRNA amidotransferase</fullName>
    </submittedName>
</protein>
<feature type="compositionally biased region" description="Low complexity" evidence="1">
    <location>
        <begin position="285"/>
        <end position="297"/>
    </location>
</feature>
<sequence length="638" mass="67989">MGPVAQFLSVILSISFTRVYAAFSPSGSTVFVNDIAYFVPPDVVGTLPSKSQDFTSKFHGSLGPVPVTVITISKPGFQVSDLSALAANFSASDDVFQAGFLEALYVQYTGHGNPSAPQICSQNAAKAVITSNTQHPIPSGPYFVTLAGTLHRAYRLYSDFAGAFTETAIENSEGVFSVLPAGIVGQSLAVAVPSRLYFTKTADKPLAGVRLGVKDIYDIAGLKTSNGNRAWYGLYPPANKTAVAVQNLIDAGAIVVGKMLTSQFANGETATADWVDYHEPFNPRGDGYQDTSSSSSGPGAGEGSYPWLDITIGSDTGGSIRGPSEVQGLYGNRPSHGLVELTGVMPLAPELDTAGLLTRDPVLWTAAAKALYKENITVTSKYPSKILTVEFPESADVIADGLILDFLANLTDFLNANVTALNFTTAWASDNPSAGDINVILNTTYPLLISKEQIKLVREPFYADYAAAHDGRRPFIDPTPLIRWSYGDNSSSTIEEAVANKTQFMDWFNSKVLAPDAETCSKSLLLYVGSDASTVYRNVYRSAPGVPFGFSSGRISVFSEAPDFVVPIGQAPYNSTVTQHVEYLPVTVDMMVAKGCDGMLFSLIEDLLAAGLVQVAKTGYSGIDGGDVLLKRSLEFEQ</sequence>
<reference evidence="5" key="1">
    <citation type="journal article" date="2020" name="Stud. Mycol.">
        <title>101 Dothideomycetes genomes: a test case for predicting lifestyles and emergence of pathogens.</title>
        <authorList>
            <person name="Haridas S."/>
            <person name="Albert R."/>
            <person name="Binder M."/>
            <person name="Bloem J."/>
            <person name="Labutti K."/>
            <person name="Salamov A."/>
            <person name="Andreopoulos B."/>
            <person name="Baker S."/>
            <person name="Barry K."/>
            <person name="Bills G."/>
            <person name="Bluhm B."/>
            <person name="Cannon C."/>
            <person name="Castanera R."/>
            <person name="Culley D."/>
            <person name="Daum C."/>
            <person name="Ezra D."/>
            <person name="Gonzalez J."/>
            <person name="Henrissat B."/>
            <person name="Kuo A."/>
            <person name="Liang C."/>
            <person name="Lipzen A."/>
            <person name="Lutzoni F."/>
            <person name="Magnuson J."/>
            <person name="Mondo S."/>
            <person name="Nolan M."/>
            <person name="Ohm R."/>
            <person name="Pangilinan J."/>
            <person name="Park H.-J."/>
            <person name="Ramirez L."/>
            <person name="Alfaro M."/>
            <person name="Sun H."/>
            <person name="Tritt A."/>
            <person name="Yoshinaga Y."/>
            <person name="Zwiers L.-H."/>
            <person name="Turgeon B."/>
            <person name="Goodwin S."/>
            <person name="Spatafora J."/>
            <person name="Crous P."/>
            <person name="Grigoriev I."/>
        </authorList>
    </citation>
    <scope>NUCLEOTIDE SEQUENCE</scope>
    <source>
        <strain evidence="5">CBS 269.34</strain>
    </source>
</reference>
<dbReference type="InterPro" id="IPR058329">
    <property type="entry name" value="Arp1_N"/>
</dbReference>
<organism evidence="5 6">
    <name type="scientific">Lophium mytilinum</name>
    <dbReference type="NCBI Taxonomy" id="390894"/>
    <lineage>
        <taxon>Eukaryota</taxon>
        <taxon>Fungi</taxon>
        <taxon>Dikarya</taxon>
        <taxon>Ascomycota</taxon>
        <taxon>Pezizomycotina</taxon>
        <taxon>Dothideomycetes</taxon>
        <taxon>Pleosporomycetidae</taxon>
        <taxon>Mytilinidiales</taxon>
        <taxon>Mytilinidiaceae</taxon>
        <taxon>Lophium</taxon>
    </lineage>
</organism>
<evidence type="ECO:0000313" key="5">
    <source>
        <dbReference type="EMBL" id="KAF2493394.1"/>
    </source>
</evidence>
<dbReference type="Proteomes" id="UP000799750">
    <property type="component" value="Unassembled WGS sequence"/>
</dbReference>
<feature type="chain" id="PRO_5025623083" evidence="2">
    <location>
        <begin position="22"/>
        <end position="638"/>
    </location>
</feature>
<feature type="region of interest" description="Disordered" evidence="1">
    <location>
        <begin position="281"/>
        <end position="301"/>
    </location>
</feature>
<dbReference type="Pfam" id="PF26053">
    <property type="entry name" value="DUF8016"/>
    <property type="match status" value="1"/>
</dbReference>
<evidence type="ECO:0000256" key="2">
    <source>
        <dbReference type="SAM" id="SignalP"/>
    </source>
</evidence>
<dbReference type="Pfam" id="PF01425">
    <property type="entry name" value="Amidase"/>
    <property type="match status" value="1"/>
</dbReference>
<proteinExistence type="predicted"/>
<accession>A0A6A6QMP4</accession>